<evidence type="ECO:0000313" key="3">
    <source>
        <dbReference type="Proteomes" id="UP001627154"/>
    </source>
</evidence>
<dbReference type="EMBL" id="JBJJXI010000108">
    <property type="protein sequence ID" value="KAL3391720.1"/>
    <property type="molecule type" value="Genomic_DNA"/>
</dbReference>
<accession>A0ABD2WF92</accession>
<sequence>MPLCRQLRDCHFLRPGRQSLAFITNGSSEAESGGEAQLEATGPNWITHAGCIQNLSLLSGDVCKVQEEDEQEKDRGRKGNKTGNEETSDSEFQSLHIMATFQRRRIYIVLYTTTKPTRGHDDDDPQSQINIEQQAPHALCVISYIDRSRPRPLKRKVFLVRACMSYNIIKAADSGERTSLECVGDIFLFAFDDPCVKHSYDQITRGRENEPRKHTLPILRVIPSSRKSVLAAAAAVAAALGSGQASAEPAKPPPSQSFAREHLSNYPYVPTRCLRSRVSSACAELAAVVVHNSLWPY</sequence>
<evidence type="ECO:0000256" key="1">
    <source>
        <dbReference type="SAM" id="MobiDB-lite"/>
    </source>
</evidence>
<evidence type="ECO:0000313" key="2">
    <source>
        <dbReference type="EMBL" id="KAL3391720.1"/>
    </source>
</evidence>
<proteinExistence type="predicted"/>
<reference evidence="2 3" key="1">
    <citation type="journal article" date="2024" name="bioRxiv">
        <title>A reference genome for Trichogramma kaykai: A tiny desert-dwelling parasitoid wasp with competing sex-ratio distorters.</title>
        <authorList>
            <person name="Culotta J."/>
            <person name="Lindsey A.R."/>
        </authorList>
    </citation>
    <scope>NUCLEOTIDE SEQUENCE [LARGE SCALE GENOMIC DNA]</scope>
    <source>
        <strain evidence="2 3">KSX58</strain>
    </source>
</reference>
<protein>
    <submittedName>
        <fullName evidence="2">Uncharacterized protein</fullName>
    </submittedName>
</protein>
<dbReference type="AlphaFoldDB" id="A0ABD2WF92"/>
<organism evidence="2 3">
    <name type="scientific">Trichogramma kaykai</name>
    <dbReference type="NCBI Taxonomy" id="54128"/>
    <lineage>
        <taxon>Eukaryota</taxon>
        <taxon>Metazoa</taxon>
        <taxon>Ecdysozoa</taxon>
        <taxon>Arthropoda</taxon>
        <taxon>Hexapoda</taxon>
        <taxon>Insecta</taxon>
        <taxon>Pterygota</taxon>
        <taxon>Neoptera</taxon>
        <taxon>Endopterygota</taxon>
        <taxon>Hymenoptera</taxon>
        <taxon>Apocrita</taxon>
        <taxon>Proctotrupomorpha</taxon>
        <taxon>Chalcidoidea</taxon>
        <taxon>Trichogrammatidae</taxon>
        <taxon>Trichogramma</taxon>
    </lineage>
</organism>
<keyword evidence="3" id="KW-1185">Reference proteome</keyword>
<gene>
    <name evidence="2" type="ORF">TKK_013637</name>
</gene>
<feature type="region of interest" description="Disordered" evidence="1">
    <location>
        <begin position="66"/>
        <end position="91"/>
    </location>
</feature>
<comment type="caution">
    <text evidence="2">The sequence shown here is derived from an EMBL/GenBank/DDBJ whole genome shotgun (WGS) entry which is preliminary data.</text>
</comment>
<dbReference type="Proteomes" id="UP001627154">
    <property type="component" value="Unassembled WGS sequence"/>
</dbReference>
<name>A0ABD2WF92_9HYME</name>